<name>A0A2K0TLL7_TRIHA</name>
<dbReference type="EMBL" id="MTYI01000271">
    <property type="protein sequence ID" value="PNP46419.1"/>
    <property type="molecule type" value="Genomic_DNA"/>
</dbReference>
<sequence>MEDVATKNNVNCPPEELRTDDHFKLLLEIYDHIQSLATDGANYNEPKVHKCHIFRKLNPGFGPKKTQSKNISQFLVDTWPTKYDSGPDVRNITIDYWCIYDLIGLFLGLLGSVSLAADRNNFFLPLTAVYARWCSRLAGKLKNTASHEGEAPGVGPIPTMFQCTWRDRKDGKGKWFFLGSSLGGDQFANNPSGADWQLKVQMERFRILRQHQQTVMVNEDEFNRTEPEKNLPGGTGTLWGNCAETYPFVQCMNTFDVINSNQTVQGLALSKTFIDQKTPFINYSGYADDLIWTSVRPPCHNCAELLQRVQANEAYFAQDFEMDRATYRVPPAPPPDVEAVEGFVIRDMKEPLIQEMVEVTSN</sequence>
<protein>
    <submittedName>
        <fullName evidence="1">Uncharacterized protein</fullName>
    </submittedName>
</protein>
<dbReference type="AlphaFoldDB" id="A0A2K0TLL7"/>
<organism evidence="1 2">
    <name type="scientific">Trichoderma harzianum</name>
    <name type="common">Hypocrea lixii</name>
    <dbReference type="NCBI Taxonomy" id="5544"/>
    <lineage>
        <taxon>Eukaryota</taxon>
        <taxon>Fungi</taxon>
        <taxon>Dikarya</taxon>
        <taxon>Ascomycota</taxon>
        <taxon>Pezizomycotina</taxon>
        <taxon>Sordariomycetes</taxon>
        <taxon>Hypocreomycetidae</taxon>
        <taxon>Hypocreales</taxon>
        <taxon>Hypocreaceae</taxon>
        <taxon>Trichoderma</taxon>
    </lineage>
</organism>
<proteinExistence type="predicted"/>
<gene>
    <name evidence="1" type="ORF">THARTR1_10741</name>
</gene>
<comment type="caution">
    <text evidence="1">The sequence shown here is derived from an EMBL/GenBank/DDBJ whole genome shotgun (WGS) entry which is preliminary data.</text>
</comment>
<dbReference type="OrthoDB" id="5350472at2759"/>
<evidence type="ECO:0000313" key="1">
    <source>
        <dbReference type="EMBL" id="PNP46419.1"/>
    </source>
</evidence>
<evidence type="ECO:0000313" key="2">
    <source>
        <dbReference type="Proteomes" id="UP000236290"/>
    </source>
</evidence>
<dbReference type="Proteomes" id="UP000236290">
    <property type="component" value="Unassembled WGS sequence"/>
</dbReference>
<accession>A0A2K0TLL7</accession>
<reference evidence="1 2" key="1">
    <citation type="submission" date="2017-02" db="EMBL/GenBank/DDBJ databases">
        <title>Genomes of Trichoderma spp. with biocontrol activity.</title>
        <authorList>
            <person name="Gardiner D."/>
            <person name="Kazan K."/>
            <person name="Vos C."/>
            <person name="Harvey P."/>
        </authorList>
    </citation>
    <scope>NUCLEOTIDE SEQUENCE [LARGE SCALE GENOMIC DNA]</scope>
    <source>
        <strain evidence="1 2">Tr1</strain>
    </source>
</reference>